<evidence type="ECO:0000256" key="5">
    <source>
        <dbReference type="ARBA" id="ARBA00023085"/>
    </source>
</evidence>
<keyword evidence="4" id="KW-0378">Hydrolase</keyword>
<evidence type="ECO:0000256" key="2">
    <source>
        <dbReference type="ARBA" id="ARBA00008891"/>
    </source>
</evidence>
<dbReference type="PANTHER" id="PTHR31321">
    <property type="entry name" value="ACYL-COA THIOESTER HYDROLASE YBHC-RELATED"/>
    <property type="match status" value="1"/>
</dbReference>
<comment type="pathway">
    <text evidence="1">Glycan metabolism; pectin degradation; 2-dehydro-3-deoxy-D-gluconate from pectin: step 1/5.</text>
</comment>
<dbReference type="OrthoDB" id="2019149at2759"/>
<dbReference type="Gene3D" id="2.160.20.10">
    <property type="entry name" value="Single-stranded right-handed beta-helix, Pectin lyase-like"/>
    <property type="match status" value="1"/>
</dbReference>
<dbReference type="InterPro" id="IPR000070">
    <property type="entry name" value="Pectinesterase_cat"/>
</dbReference>
<dbReference type="AlphaFoldDB" id="A0A9Q3GME6"/>
<dbReference type="Pfam" id="PF01095">
    <property type="entry name" value="Pectinesterase"/>
    <property type="match status" value="1"/>
</dbReference>
<gene>
    <name evidence="8" type="ORF">O181_012541</name>
</gene>
<comment type="caution">
    <text evidence="8">The sequence shown here is derived from an EMBL/GenBank/DDBJ whole genome shotgun (WGS) entry which is preliminary data.</text>
</comment>
<dbReference type="EMBL" id="AVOT02003214">
    <property type="protein sequence ID" value="MBW0472826.1"/>
    <property type="molecule type" value="Genomic_DNA"/>
</dbReference>
<dbReference type="GO" id="GO:0045490">
    <property type="term" value="P:pectin catabolic process"/>
    <property type="evidence" value="ECO:0007669"/>
    <property type="project" value="TreeGrafter"/>
</dbReference>
<dbReference type="EC" id="3.1.1.11" evidence="3"/>
<evidence type="ECO:0000313" key="8">
    <source>
        <dbReference type="EMBL" id="MBW0472826.1"/>
    </source>
</evidence>
<keyword evidence="9" id="KW-1185">Reference proteome</keyword>
<evidence type="ECO:0000256" key="3">
    <source>
        <dbReference type="ARBA" id="ARBA00013229"/>
    </source>
</evidence>
<dbReference type="PANTHER" id="PTHR31321:SF57">
    <property type="entry name" value="PECTINESTERASE 53-RELATED"/>
    <property type="match status" value="1"/>
</dbReference>
<accession>A0A9Q3GME6</accession>
<evidence type="ECO:0000256" key="4">
    <source>
        <dbReference type="ARBA" id="ARBA00022801"/>
    </source>
</evidence>
<dbReference type="InterPro" id="IPR012334">
    <property type="entry name" value="Pectin_lyas_fold"/>
</dbReference>
<sequence length="187" mass="20388">MPLDIWISSKPTRCDECPTASLKLLSLSQTHVGFTSDASSLSQNKVTVHVAVSAASKGGNAESSAIWARASWITAQRSPPDLQTRFVFNKAKVYGLPGTPTNSTFLGRPWSSNAAVMFQSCELSDIIKPEGWSPWNPPSDPRTQSIQFEEFSNTGPGSRRTRNLGRISKESLSIEKVLGAGFAEWTR</sequence>
<keyword evidence="5" id="KW-0063">Aspartyl esterase</keyword>
<evidence type="ECO:0000259" key="7">
    <source>
        <dbReference type="Pfam" id="PF01095"/>
    </source>
</evidence>
<evidence type="ECO:0000256" key="1">
    <source>
        <dbReference type="ARBA" id="ARBA00005184"/>
    </source>
</evidence>
<comment type="similarity">
    <text evidence="2">Belongs to the pectinesterase family.</text>
</comment>
<dbReference type="SUPFAM" id="SSF51126">
    <property type="entry name" value="Pectin lyase-like"/>
    <property type="match status" value="1"/>
</dbReference>
<reference evidence="8" key="1">
    <citation type="submission" date="2021-03" db="EMBL/GenBank/DDBJ databases">
        <title>Draft genome sequence of rust myrtle Austropuccinia psidii MF-1, a brazilian biotype.</title>
        <authorList>
            <person name="Quecine M.C."/>
            <person name="Pachon D.M.R."/>
            <person name="Bonatelli M.L."/>
            <person name="Correr F.H."/>
            <person name="Franceschini L.M."/>
            <person name="Leite T.F."/>
            <person name="Margarido G.R.A."/>
            <person name="Almeida C.A."/>
            <person name="Ferrarezi J.A."/>
            <person name="Labate C.A."/>
        </authorList>
    </citation>
    <scope>NUCLEOTIDE SEQUENCE</scope>
    <source>
        <strain evidence="8">MF-1</strain>
    </source>
</reference>
<proteinExistence type="inferred from homology"/>
<evidence type="ECO:0000313" key="9">
    <source>
        <dbReference type="Proteomes" id="UP000765509"/>
    </source>
</evidence>
<dbReference type="GO" id="GO:0042545">
    <property type="term" value="P:cell wall modification"/>
    <property type="evidence" value="ECO:0007669"/>
    <property type="project" value="InterPro"/>
</dbReference>
<name>A0A9Q3GME6_9BASI</name>
<evidence type="ECO:0000256" key="6">
    <source>
        <dbReference type="ARBA" id="ARBA00042203"/>
    </source>
</evidence>
<protein>
    <recommendedName>
        <fullName evidence="3">pectinesterase</fullName>
        <ecNumber evidence="3">3.1.1.11</ecNumber>
    </recommendedName>
    <alternativeName>
        <fullName evidence="6">Pectin methylesterase A</fullName>
    </alternativeName>
</protein>
<feature type="domain" description="Pectinesterase catalytic" evidence="7">
    <location>
        <begin position="70"/>
        <end position="162"/>
    </location>
</feature>
<dbReference type="Proteomes" id="UP000765509">
    <property type="component" value="Unassembled WGS sequence"/>
</dbReference>
<dbReference type="InterPro" id="IPR011050">
    <property type="entry name" value="Pectin_lyase_fold/virulence"/>
</dbReference>
<dbReference type="GO" id="GO:0030599">
    <property type="term" value="F:pectinesterase activity"/>
    <property type="evidence" value="ECO:0007669"/>
    <property type="project" value="UniProtKB-EC"/>
</dbReference>
<organism evidence="8 9">
    <name type="scientific">Austropuccinia psidii MF-1</name>
    <dbReference type="NCBI Taxonomy" id="1389203"/>
    <lineage>
        <taxon>Eukaryota</taxon>
        <taxon>Fungi</taxon>
        <taxon>Dikarya</taxon>
        <taxon>Basidiomycota</taxon>
        <taxon>Pucciniomycotina</taxon>
        <taxon>Pucciniomycetes</taxon>
        <taxon>Pucciniales</taxon>
        <taxon>Sphaerophragmiaceae</taxon>
        <taxon>Austropuccinia</taxon>
    </lineage>
</organism>